<dbReference type="AlphaFoldDB" id="A0A9Q1ESC5"/>
<proteinExistence type="predicted"/>
<protein>
    <submittedName>
        <fullName evidence="1">Uncharacterized protein</fullName>
    </submittedName>
</protein>
<comment type="caution">
    <text evidence="1">The sequence shown here is derived from an EMBL/GenBank/DDBJ whole genome shotgun (WGS) entry which is preliminary data.</text>
</comment>
<reference evidence="1" key="1">
    <citation type="journal article" date="2023" name="Science">
        <title>Genome structures resolve the early diversification of teleost fishes.</title>
        <authorList>
            <person name="Parey E."/>
            <person name="Louis A."/>
            <person name="Montfort J."/>
            <person name="Bouchez O."/>
            <person name="Roques C."/>
            <person name="Iampietro C."/>
            <person name="Lluch J."/>
            <person name="Castinel A."/>
            <person name="Donnadieu C."/>
            <person name="Desvignes T."/>
            <person name="Floi Bucao C."/>
            <person name="Jouanno E."/>
            <person name="Wen M."/>
            <person name="Mejri S."/>
            <person name="Dirks R."/>
            <person name="Jansen H."/>
            <person name="Henkel C."/>
            <person name="Chen W.J."/>
            <person name="Zahm M."/>
            <person name="Cabau C."/>
            <person name="Klopp C."/>
            <person name="Thompson A.W."/>
            <person name="Robinson-Rechavi M."/>
            <person name="Braasch I."/>
            <person name="Lecointre G."/>
            <person name="Bobe J."/>
            <person name="Postlethwait J.H."/>
            <person name="Berthelot C."/>
            <person name="Roest Crollius H."/>
            <person name="Guiguen Y."/>
        </authorList>
    </citation>
    <scope>NUCLEOTIDE SEQUENCE</scope>
    <source>
        <strain evidence="1">WJC10195</strain>
    </source>
</reference>
<gene>
    <name evidence="1" type="ORF">SKAU_G00314740</name>
</gene>
<evidence type="ECO:0000313" key="2">
    <source>
        <dbReference type="Proteomes" id="UP001152622"/>
    </source>
</evidence>
<accession>A0A9Q1ESC5</accession>
<evidence type="ECO:0000313" key="1">
    <source>
        <dbReference type="EMBL" id="KAJ8344145.1"/>
    </source>
</evidence>
<dbReference type="EMBL" id="JAINUF010000013">
    <property type="protein sequence ID" value="KAJ8344145.1"/>
    <property type="molecule type" value="Genomic_DNA"/>
</dbReference>
<name>A0A9Q1ESC5_SYNKA</name>
<keyword evidence="2" id="KW-1185">Reference proteome</keyword>
<organism evidence="1 2">
    <name type="scientific">Synaphobranchus kaupii</name>
    <name type="common">Kaup's arrowtooth eel</name>
    <dbReference type="NCBI Taxonomy" id="118154"/>
    <lineage>
        <taxon>Eukaryota</taxon>
        <taxon>Metazoa</taxon>
        <taxon>Chordata</taxon>
        <taxon>Craniata</taxon>
        <taxon>Vertebrata</taxon>
        <taxon>Euteleostomi</taxon>
        <taxon>Actinopterygii</taxon>
        <taxon>Neopterygii</taxon>
        <taxon>Teleostei</taxon>
        <taxon>Anguilliformes</taxon>
        <taxon>Synaphobranchidae</taxon>
        <taxon>Synaphobranchus</taxon>
    </lineage>
</organism>
<sequence>MQKQRRKAPVQPGFGSRWPRWSVRSWLRTDCCCHTEGLRSPPFAAGSESREPPEINQVWARNLQRALFPGPPATAIRPGKFTAASFGPFLLCVTVPFPGRVWTDPPGCVWTDPPSIITPYRTTH</sequence>
<dbReference type="Proteomes" id="UP001152622">
    <property type="component" value="Chromosome 13"/>
</dbReference>